<evidence type="ECO:0000256" key="3">
    <source>
        <dbReference type="ARBA" id="ARBA00022645"/>
    </source>
</evidence>
<keyword evidence="5" id="KW-0479">Metal-binding</keyword>
<dbReference type="InterPro" id="IPR000834">
    <property type="entry name" value="Peptidase_M14"/>
</dbReference>
<name>A0A4C1XRX7_EUMVA</name>
<evidence type="ECO:0000256" key="6">
    <source>
        <dbReference type="ARBA" id="ARBA00022729"/>
    </source>
</evidence>
<keyword evidence="6" id="KW-0732">Signal</keyword>
<evidence type="ECO:0000256" key="10">
    <source>
        <dbReference type="ARBA" id="ARBA00023157"/>
    </source>
</evidence>
<keyword evidence="10" id="KW-1015">Disulfide bond</keyword>
<dbReference type="SUPFAM" id="SSF53187">
    <property type="entry name" value="Zn-dependent exopeptidases"/>
    <property type="match status" value="1"/>
</dbReference>
<evidence type="ECO:0000256" key="9">
    <source>
        <dbReference type="ARBA" id="ARBA00023049"/>
    </source>
</evidence>
<dbReference type="CDD" id="cd03860">
    <property type="entry name" value="M14_CP_A-B_like"/>
    <property type="match status" value="1"/>
</dbReference>
<dbReference type="AlphaFoldDB" id="A0A4C1XRX7"/>
<dbReference type="GO" id="GO:0006508">
    <property type="term" value="P:proteolysis"/>
    <property type="evidence" value="ECO:0007669"/>
    <property type="project" value="UniProtKB-KW"/>
</dbReference>
<feature type="active site" description="Proton donor/acceptor" evidence="11">
    <location>
        <position position="433"/>
    </location>
</feature>
<dbReference type="EMBL" id="BGZK01000937">
    <property type="protein sequence ID" value="GBP65742.1"/>
    <property type="molecule type" value="Genomic_DNA"/>
</dbReference>
<protein>
    <submittedName>
        <fullName evidence="14">Carboxypeptidase B</fullName>
    </submittedName>
</protein>
<evidence type="ECO:0000256" key="5">
    <source>
        <dbReference type="ARBA" id="ARBA00022723"/>
    </source>
</evidence>
<evidence type="ECO:0000256" key="12">
    <source>
        <dbReference type="SAM" id="MobiDB-lite"/>
    </source>
</evidence>
<dbReference type="PRINTS" id="PR00765">
    <property type="entry name" value="CRBOXYPTASEA"/>
</dbReference>
<evidence type="ECO:0000256" key="11">
    <source>
        <dbReference type="PROSITE-ProRule" id="PRU01379"/>
    </source>
</evidence>
<dbReference type="Gene3D" id="3.40.630.10">
    <property type="entry name" value="Zn peptidases"/>
    <property type="match status" value="1"/>
</dbReference>
<sequence length="496" mass="55554">MGGPSKSEPMTRPAELALGGEKPYPASGTTAPNYMKPRNELWGQIKNLSWTNNLLRNTKGWRDCLIEITLDGANLVYREKKSCFALVVLTPKNEKDLDAVVKLSQLEDFEVFKRSYGVNDSLDVLVPPHRRQLVLDLADSLQLNYTVKAENYKLIPDRQPRRRVFNGFNVFGYNSYSGIQDFIQGLAKKHSHLVTVEPAGTSYQGRVLNLVKISKSPQGNNPAIFVDAGIHAREWVAPAMALYLTHRLVLGADKAEELNGVDWYIMPLVNPDGYEFSRSSPANRLWRKTRSRSGLLNCYGVDGNRNYGFKWGASGTSSDPCNAETYAGPRPFSEPETAAVKNVMEKYSRRIKLYVSLHAYGQYLVYPWGYTGEFLPQGWERLDRLARKVSSAVVRAGGEPFKATSAGRWYAAAGGSDDYAFGAVGIPYSYTMELTRNYEFNFPERLLASVLPRYYEGFKAFAAQIKKEFGAKRYGKGVDVLGAGDDNNFNDTKQVI</sequence>
<evidence type="ECO:0000256" key="2">
    <source>
        <dbReference type="ARBA" id="ARBA00005988"/>
    </source>
</evidence>
<dbReference type="PROSITE" id="PS00132">
    <property type="entry name" value="CARBOXYPEPT_ZN_1"/>
    <property type="match status" value="1"/>
</dbReference>
<evidence type="ECO:0000313" key="14">
    <source>
        <dbReference type="EMBL" id="GBP65742.1"/>
    </source>
</evidence>
<dbReference type="Proteomes" id="UP000299102">
    <property type="component" value="Unassembled WGS sequence"/>
</dbReference>
<organism evidence="14 15">
    <name type="scientific">Eumeta variegata</name>
    <name type="common">Bagworm moth</name>
    <name type="synonym">Eumeta japonica</name>
    <dbReference type="NCBI Taxonomy" id="151549"/>
    <lineage>
        <taxon>Eukaryota</taxon>
        <taxon>Metazoa</taxon>
        <taxon>Ecdysozoa</taxon>
        <taxon>Arthropoda</taxon>
        <taxon>Hexapoda</taxon>
        <taxon>Insecta</taxon>
        <taxon>Pterygota</taxon>
        <taxon>Neoptera</taxon>
        <taxon>Endopterygota</taxon>
        <taxon>Lepidoptera</taxon>
        <taxon>Glossata</taxon>
        <taxon>Ditrysia</taxon>
        <taxon>Tineoidea</taxon>
        <taxon>Psychidae</taxon>
        <taxon>Oiketicinae</taxon>
        <taxon>Eumeta</taxon>
    </lineage>
</organism>
<dbReference type="GO" id="GO:0008270">
    <property type="term" value="F:zinc ion binding"/>
    <property type="evidence" value="ECO:0007669"/>
    <property type="project" value="InterPro"/>
</dbReference>
<reference evidence="14 15" key="1">
    <citation type="journal article" date="2019" name="Commun. Biol.">
        <title>The bagworm genome reveals a unique fibroin gene that provides high tensile strength.</title>
        <authorList>
            <person name="Kono N."/>
            <person name="Nakamura H."/>
            <person name="Ohtoshi R."/>
            <person name="Tomita M."/>
            <person name="Numata K."/>
            <person name="Arakawa K."/>
        </authorList>
    </citation>
    <scope>NUCLEOTIDE SEQUENCE [LARGE SCALE GENOMIC DNA]</scope>
</reference>
<dbReference type="GO" id="GO:0004181">
    <property type="term" value="F:metallocarboxypeptidase activity"/>
    <property type="evidence" value="ECO:0007669"/>
    <property type="project" value="InterPro"/>
</dbReference>
<dbReference type="Pfam" id="PF00246">
    <property type="entry name" value="Peptidase_M14"/>
    <property type="match status" value="1"/>
</dbReference>
<evidence type="ECO:0000256" key="4">
    <source>
        <dbReference type="ARBA" id="ARBA00022670"/>
    </source>
</evidence>
<comment type="caution">
    <text evidence="14">The sequence shown here is derived from an EMBL/GenBank/DDBJ whole genome shotgun (WGS) entry which is preliminary data.</text>
</comment>
<keyword evidence="7" id="KW-0378">Hydrolase</keyword>
<comment type="cofactor">
    <cofactor evidence="1">
        <name>Zn(2+)</name>
        <dbReference type="ChEBI" id="CHEBI:29105"/>
    </cofactor>
</comment>
<dbReference type="InterPro" id="IPR003146">
    <property type="entry name" value="M14A_act_pep"/>
</dbReference>
<dbReference type="FunFam" id="3.40.630.10:FF:000084">
    <property type="entry name" value="Carboxypeptidase B2"/>
    <property type="match status" value="1"/>
</dbReference>
<dbReference type="SMART" id="SM00631">
    <property type="entry name" value="Zn_pept"/>
    <property type="match status" value="1"/>
</dbReference>
<dbReference type="PANTHER" id="PTHR11705:SF140">
    <property type="entry name" value="FI02848P-RELATED"/>
    <property type="match status" value="1"/>
</dbReference>
<dbReference type="InterPro" id="IPR057246">
    <property type="entry name" value="CARBOXYPEPT_ZN_1"/>
</dbReference>
<evidence type="ECO:0000256" key="7">
    <source>
        <dbReference type="ARBA" id="ARBA00022801"/>
    </source>
</evidence>
<dbReference type="Gene3D" id="3.30.70.340">
    <property type="entry name" value="Metallocarboxypeptidase-like"/>
    <property type="match status" value="1"/>
</dbReference>
<gene>
    <name evidence="14" type="ORF">EVAR_48445_1</name>
</gene>
<keyword evidence="15" id="KW-1185">Reference proteome</keyword>
<dbReference type="SUPFAM" id="SSF54897">
    <property type="entry name" value="Protease propeptides/inhibitors"/>
    <property type="match status" value="1"/>
</dbReference>
<keyword evidence="4" id="KW-0645">Protease</keyword>
<accession>A0A4C1XRX7</accession>
<feature type="region of interest" description="Disordered" evidence="12">
    <location>
        <begin position="1"/>
        <end position="32"/>
    </location>
</feature>
<dbReference type="PANTHER" id="PTHR11705">
    <property type="entry name" value="PROTEASE FAMILY M14 CARBOXYPEPTIDASE A,B"/>
    <property type="match status" value="1"/>
</dbReference>
<keyword evidence="3 14" id="KW-0121">Carboxypeptidase</keyword>
<comment type="similarity">
    <text evidence="2 11">Belongs to the peptidase M14 family.</text>
</comment>
<proteinExistence type="inferred from homology"/>
<dbReference type="GO" id="GO:0005615">
    <property type="term" value="C:extracellular space"/>
    <property type="evidence" value="ECO:0007669"/>
    <property type="project" value="TreeGrafter"/>
</dbReference>
<dbReference type="Pfam" id="PF02244">
    <property type="entry name" value="Propep_M14"/>
    <property type="match status" value="1"/>
</dbReference>
<keyword evidence="8" id="KW-0862">Zinc</keyword>
<feature type="domain" description="Peptidase M14" evidence="13">
    <location>
        <begin position="172"/>
        <end position="465"/>
    </location>
</feature>
<dbReference type="OrthoDB" id="3626597at2759"/>
<dbReference type="PROSITE" id="PS52035">
    <property type="entry name" value="PEPTIDASE_M14"/>
    <property type="match status" value="1"/>
</dbReference>
<evidence type="ECO:0000313" key="15">
    <source>
        <dbReference type="Proteomes" id="UP000299102"/>
    </source>
</evidence>
<evidence type="ECO:0000259" key="13">
    <source>
        <dbReference type="PROSITE" id="PS52035"/>
    </source>
</evidence>
<evidence type="ECO:0000256" key="8">
    <source>
        <dbReference type="ARBA" id="ARBA00022833"/>
    </source>
</evidence>
<dbReference type="InterPro" id="IPR036990">
    <property type="entry name" value="M14A-like_propep"/>
</dbReference>
<evidence type="ECO:0000256" key="1">
    <source>
        <dbReference type="ARBA" id="ARBA00001947"/>
    </source>
</evidence>
<keyword evidence="9" id="KW-0482">Metalloprotease</keyword>